<evidence type="ECO:0000313" key="2">
    <source>
        <dbReference type="Proteomes" id="UP000009342"/>
    </source>
</evidence>
<evidence type="ECO:0000313" key="1">
    <source>
        <dbReference type="EMBL" id="CCJ79705.1"/>
    </source>
</evidence>
<gene>
    <name evidence="1" type="ORF">BN134_411</name>
</gene>
<comment type="caution">
    <text evidence="1">The sequence shown here is derived from an EMBL/GenBank/DDBJ whole genome shotgun (WGS) entry which is preliminary data.</text>
</comment>
<accession>A0ABP1W3M3</accession>
<reference evidence="2" key="1">
    <citation type="journal article" date="2012" name="PLoS ONE">
        <title>Comparative analysis of genome sequences covering the seven cronobacter species.</title>
        <authorList>
            <person name="Joseph S."/>
            <person name="Desai P."/>
            <person name="Ji Y."/>
            <person name="Cummings C.A."/>
            <person name="Shih R."/>
            <person name="Degoricija L."/>
            <person name="Rico A."/>
            <person name="Brzoska P."/>
            <person name="Hamby S.E."/>
            <person name="Masood N."/>
            <person name="Hariri S."/>
            <person name="Sonbol H."/>
            <person name="Chuzhanova N."/>
            <person name="McClelland M."/>
            <person name="Furtado M.R."/>
            <person name="Forsythe S.J."/>
        </authorList>
    </citation>
    <scope>NUCLEOTIDE SEQUENCE [LARGE SCALE GENOMIC DNA]</scope>
    <source>
        <strain evidence="2">1210</strain>
    </source>
</reference>
<name>A0ABP1W3M3_9ENTR</name>
<organism evidence="1 2">
    <name type="scientific">Cronobacter dublinensis 1210</name>
    <dbReference type="NCBI Taxonomy" id="1208656"/>
    <lineage>
        <taxon>Bacteria</taxon>
        <taxon>Pseudomonadati</taxon>
        <taxon>Pseudomonadota</taxon>
        <taxon>Gammaproteobacteria</taxon>
        <taxon>Enterobacterales</taxon>
        <taxon>Enterobacteriaceae</taxon>
        <taxon>Cronobacter</taxon>
    </lineage>
</organism>
<proteinExistence type="predicted"/>
<protein>
    <submittedName>
        <fullName evidence="1">Uncharacterized protein</fullName>
    </submittedName>
</protein>
<dbReference type="EMBL" id="CAKZ01000019">
    <property type="protein sequence ID" value="CCJ79705.1"/>
    <property type="molecule type" value="Genomic_DNA"/>
</dbReference>
<dbReference type="Proteomes" id="UP000009342">
    <property type="component" value="Unassembled WGS sequence"/>
</dbReference>
<keyword evidence="2" id="KW-1185">Reference proteome</keyword>
<sequence length="41" mass="4576">MLPSASTLSIFSCRRALHQHTPAVSSVNPLFLRRHTLFAPD</sequence>